<dbReference type="PANTHER" id="PTHR24416">
    <property type="entry name" value="TYROSINE-PROTEIN KINASE RECEPTOR"/>
    <property type="match status" value="1"/>
</dbReference>
<proteinExistence type="predicted"/>
<evidence type="ECO:0000256" key="2">
    <source>
        <dbReference type="PROSITE-ProRule" id="PRU10141"/>
    </source>
</evidence>
<evidence type="ECO:0000256" key="1">
    <source>
        <dbReference type="ARBA" id="ARBA00004167"/>
    </source>
</evidence>
<dbReference type="GO" id="GO:0043235">
    <property type="term" value="C:receptor complex"/>
    <property type="evidence" value="ECO:0007669"/>
    <property type="project" value="TreeGrafter"/>
</dbReference>
<keyword evidence="6" id="KW-1185">Reference proteome</keyword>
<name>A0A7R9FSF2_9CRUS</name>
<sequence length="383" mass="44039">MSNCYMEELCCEKDLPKTSFTDATFIAATSVVAIIIVIITISSIFYYRLRKEQARKITLPKKETERFRRGEPMNINPPLSLSEQADLLPYDEHWEFPAKRLRLGEELGRGTFGIVIKAVARGIRPSEPETTVVVKKSKPHGDLVHFKKLMMEMKIMSHLGKHLNVVNFLGACSENMVDGDLMVIVEYCRHGNLEHLLRKYRSNFKNGIDHHTGNKTKIGEQCLQADAHLLPGREHGQGMETNIGKKGEISKGINLLASFTREDLVSWAYQISQGMEYLSSRKRILELNKSYEEMNAEHFKAHPDYLQRMAPGGFEEEYLQPRGLTLDLQKESSVFVPDNDNPEYFEIDEDFKSKIFNNVPKNEIRDSQYPRMETDEIRGDTFE</sequence>
<feature type="binding site" evidence="2">
    <location>
        <position position="136"/>
    </location>
    <ligand>
        <name>ATP</name>
        <dbReference type="ChEBI" id="CHEBI:30616"/>
    </ligand>
</feature>
<dbReference type="SUPFAM" id="SSF56112">
    <property type="entry name" value="Protein kinase-like (PK-like)"/>
    <property type="match status" value="1"/>
</dbReference>
<comment type="subcellular location">
    <subcellularLocation>
        <location evidence="1">Membrane</location>
        <topology evidence="1">Single-pass membrane protein</topology>
    </subcellularLocation>
</comment>
<evidence type="ECO:0000259" key="4">
    <source>
        <dbReference type="PROSITE" id="PS50011"/>
    </source>
</evidence>
<dbReference type="GO" id="GO:0005524">
    <property type="term" value="F:ATP binding"/>
    <property type="evidence" value="ECO:0007669"/>
    <property type="project" value="UniProtKB-UniRule"/>
</dbReference>
<reference evidence="5" key="1">
    <citation type="submission" date="2020-11" db="EMBL/GenBank/DDBJ databases">
        <authorList>
            <person name="Tran Van P."/>
        </authorList>
    </citation>
    <scope>NUCLEOTIDE SEQUENCE</scope>
</reference>
<dbReference type="InterPro" id="IPR050122">
    <property type="entry name" value="RTK"/>
</dbReference>
<dbReference type="EMBL" id="LR904455">
    <property type="protein sequence ID" value="CAD7252851.1"/>
    <property type="molecule type" value="Genomic_DNA"/>
</dbReference>
<dbReference type="PANTHER" id="PTHR24416:SF600">
    <property type="entry name" value="PDGF- AND VEGF-RECEPTOR RELATED, ISOFORM J"/>
    <property type="match status" value="1"/>
</dbReference>
<dbReference type="Gene3D" id="3.30.200.20">
    <property type="entry name" value="Phosphorylase Kinase, domain 1"/>
    <property type="match status" value="1"/>
</dbReference>
<dbReference type="InterPro" id="IPR017441">
    <property type="entry name" value="Protein_kinase_ATP_BS"/>
</dbReference>
<dbReference type="OrthoDB" id="6380902at2759"/>
<dbReference type="EMBL" id="CAJPEV010004938">
    <property type="protein sequence ID" value="CAG0902515.1"/>
    <property type="molecule type" value="Genomic_DNA"/>
</dbReference>
<dbReference type="GO" id="GO:0007169">
    <property type="term" value="P:cell surface receptor protein tyrosine kinase signaling pathway"/>
    <property type="evidence" value="ECO:0007669"/>
    <property type="project" value="TreeGrafter"/>
</dbReference>
<organism evidence="5">
    <name type="scientific">Darwinula stevensoni</name>
    <dbReference type="NCBI Taxonomy" id="69355"/>
    <lineage>
        <taxon>Eukaryota</taxon>
        <taxon>Metazoa</taxon>
        <taxon>Ecdysozoa</taxon>
        <taxon>Arthropoda</taxon>
        <taxon>Crustacea</taxon>
        <taxon>Oligostraca</taxon>
        <taxon>Ostracoda</taxon>
        <taxon>Podocopa</taxon>
        <taxon>Podocopida</taxon>
        <taxon>Darwinulocopina</taxon>
        <taxon>Darwinuloidea</taxon>
        <taxon>Darwinulidae</taxon>
        <taxon>Darwinula</taxon>
    </lineage>
</organism>
<keyword evidence="3" id="KW-0472">Membrane</keyword>
<feature type="transmembrane region" description="Helical" evidence="3">
    <location>
        <begin position="25"/>
        <end position="47"/>
    </location>
</feature>
<keyword evidence="3" id="KW-0812">Transmembrane</keyword>
<evidence type="ECO:0000313" key="6">
    <source>
        <dbReference type="Proteomes" id="UP000677054"/>
    </source>
</evidence>
<dbReference type="InterPro" id="IPR000719">
    <property type="entry name" value="Prot_kinase_dom"/>
</dbReference>
<dbReference type="PROSITE" id="PS50011">
    <property type="entry name" value="PROTEIN_KINASE_DOM"/>
    <property type="match status" value="1"/>
</dbReference>
<dbReference type="GO" id="GO:0005886">
    <property type="term" value="C:plasma membrane"/>
    <property type="evidence" value="ECO:0007669"/>
    <property type="project" value="TreeGrafter"/>
</dbReference>
<dbReference type="Pfam" id="PF07714">
    <property type="entry name" value="PK_Tyr_Ser-Thr"/>
    <property type="match status" value="1"/>
</dbReference>
<keyword evidence="3" id="KW-1133">Transmembrane helix</keyword>
<dbReference type="GO" id="GO:0004714">
    <property type="term" value="F:transmembrane receptor protein tyrosine kinase activity"/>
    <property type="evidence" value="ECO:0007669"/>
    <property type="project" value="TreeGrafter"/>
</dbReference>
<evidence type="ECO:0000256" key="3">
    <source>
        <dbReference type="SAM" id="Phobius"/>
    </source>
</evidence>
<dbReference type="AlphaFoldDB" id="A0A7R9FSF2"/>
<accession>A0A7R9FSF2</accession>
<dbReference type="Proteomes" id="UP000677054">
    <property type="component" value="Unassembled WGS sequence"/>
</dbReference>
<dbReference type="PROSITE" id="PS00107">
    <property type="entry name" value="PROTEIN_KINASE_ATP"/>
    <property type="match status" value="1"/>
</dbReference>
<dbReference type="InterPro" id="IPR001245">
    <property type="entry name" value="Ser-Thr/Tyr_kinase_cat_dom"/>
</dbReference>
<dbReference type="InterPro" id="IPR011009">
    <property type="entry name" value="Kinase-like_dom_sf"/>
</dbReference>
<feature type="domain" description="Protein kinase" evidence="4">
    <location>
        <begin position="101"/>
        <end position="383"/>
    </location>
</feature>
<protein>
    <recommendedName>
        <fullName evidence="4">Protein kinase domain-containing protein</fullName>
    </recommendedName>
</protein>
<keyword evidence="2" id="KW-0547">Nucleotide-binding</keyword>
<evidence type="ECO:0000313" key="5">
    <source>
        <dbReference type="EMBL" id="CAD7252851.1"/>
    </source>
</evidence>
<gene>
    <name evidence="5" type="ORF">DSTB1V02_LOCUS12602</name>
</gene>
<keyword evidence="2" id="KW-0067">ATP-binding</keyword>